<dbReference type="PANTHER" id="PTHR44591">
    <property type="entry name" value="STRESS RESPONSE REGULATOR PROTEIN 1"/>
    <property type="match status" value="1"/>
</dbReference>
<sequence>MANITPNELSILLIEPSDTQRKIILGKFEKEGISQITTANNVAETIEIIERHPPDLIASAMYFDDGTALDVLKHIKTNERLADIAFMLVTSEYKKEHLEEFKQSGVVALLPKPFTPDHLGAAINTTIDLLSPDEMDLDYFDVNEIRVLLVDDSTLARNHIRRVLNNLGLQKVTEAADGKEAIAALEDTMFDLVVTDYNMPEVDGRELTKYIREQSQQSHIPVLMVTSESSETHLANIEQDGVNALCDKPFEPQFVKKLLFQLLEH</sequence>
<feature type="modified residue" description="4-aspartylphosphate" evidence="2">
    <location>
        <position position="196"/>
    </location>
</feature>
<dbReference type="PANTHER" id="PTHR44591:SF3">
    <property type="entry name" value="RESPONSE REGULATORY DOMAIN-CONTAINING PROTEIN"/>
    <property type="match status" value="1"/>
</dbReference>
<dbReference type="SMART" id="SM00448">
    <property type="entry name" value="REC"/>
    <property type="match status" value="2"/>
</dbReference>
<comment type="caution">
    <text evidence="2">Lacks conserved residue(s) required for the propagation of feature annotation.</text>
</comment>
<evidence type="ECO:0000256" key="2">
    <source>
        <dbReference type="PROSITE-ProRule" id="PRU00169"/>
    </source>
</evidence>
<dbReference type="InterPro" id="IPR050595">
    <property type="entry name" value="Bact_response_regulator"/>
</dbReference>
<name>A0A3E0TS77_9GAMM</name>
<dbReference type="SUPFAM" id="SSF52172">
    <property type="entry name" value="CheY-like"/>
    <property type="match status" value="2"/>
</dbReference>
<dbReference type="AlphaFoldDB" id="A0A3E0TS77"/>
<dbReference type="Pfam" id="PF00072">
    <property type="entry name" value="Response_reg"/>
    <property type="match status" value="2"/>
</dbReference>
<accession>A0A3E0TS77</accession>
<dbReference type="Proteomes" id="UP000256478">
    <property type="component" value="Unassembled WGS sequence"/>
</dbReference>
<dbReference type="RefSeq" id="WP_116008489.1">
    <property type="nucleotide sequence ID" value="NZ_QUOU01000001.1"/>
</dbReference>
<evidence type="ECO:0000259" key="3">
    <source>
        <dbReference type="PROSITE" id="PS50110"/>
    </source>
</evidence>
<evidence type="ECO:0000256" key="1">
    <source>
        <dbReference type="ARBA" id="ARBA00022553"/>
    </source>
</evidence>
<feature type="domain" description="Response regulatory" evidence="3">
    <location>
        <begin position="10"/>
        <end position="127"/>
    </location>
</feature>
<dbReference type="PROSITE" id="PS50110">
    <property type="entry name" value="RESPONSE_REGULATORY"/>
    <property type="match status" value="2"/>
</dbReference>
<feature type="domain" description="Response regulatory" evidence="3">
    <location>
        <begin position="146"/>
        <end position="263"/>
    </location>
</feature>
<comment type="caution">
    <text evidence="4">The sequence shown here is derived from an EMBL/GenBank/DDBJ whole genome shotgun (WGS) entry which is preliminary data.</text>
</comment>
<dbReference type="InterPro" id="IPR001789">
    <property type="entry name" value="Sig_transdc_resp-reg_receiver"/>
</dbReference>
<dbReference type="OrthoDB" id="9800897at2"/>
<dbReference type="EMBL" id="QUOU01000001">
    <property type="protein sequence ID" value="REL27409.1"/>
    <property type="molecule type" value="Genomic_DNA"/>
</dbReference>
<proteinExistence type="predicted"/>
<dbReference type="Gene3D" id="3.40.50.2300">
    <property type="match status" value="2"/>
</dbReference>
<gene>
    <name evidence="4" type="ORF">DXX93_13085</name>
</gene>
<keyword evidence="1 2" id="KW-0597">Phosphoprotein</keyword>
<organism evidence="4 5">
    <name type="scientific">Thalassotalea euphylliae</name>
    <dbReference type="NCBI Taxonomy" id="1655234"/>
    <lineage>
        <taxon>Bacteria</taxon>
        <taxon>Pseudomonadati</taxon>
        <taxon>Pseudomonadota</taxon>
        <taxon>Gammaproteobacteria</taxon>
        <taxon>Alteromonadales</taxon>
        <taxon>Colwelliaceae</taxon>
        <taxon>Thalassotalea</taxon>
    </lineage>
</organism>
<protein>
    <submittedName>
        <fullName evidence="4">Response regulator</fullName>
    </submittedName>
</protein>
<evidence type="ECO:0000313" key="5">
    <source>
        <dbReference type="Proteomes" id="UP000256478"/>
    </source>
</evidence>
<evidence type="ECO:0000313" key="4">
    <source>
        <dbReference type="EMBL" id="REL27409.1"/>
    </source>
</evidence>
<dbReference type="InterPro" id="IPR011006">
    <property type="entry name" value="CheY-like_superfamily"/>
</dbReference>
<reference evidence="4 5" key="1">
    <citation type="submission" date="2018-08" db="EMBL/GenBank/DDBJ databases">
        <title>Thalassotalea euphylliae genome.</title>
        <authorList>
            <person name="Summers S."/>
            <person name="Rice S.A."/>
            <person name="Freckelton M.L."/>
            <person name="Nedved B.T."/>
            <person name="Hadfield M.G."/>
        </authorList>
    </citation>
    <scope>NUCLEOTIDE SEQUENCE [LARGE SCALE GENOMIC DNA]</scope>
    <source>
        <strain evidence="4 5">H1</strain>
    </source>
</reference>
<dbReference type="GO" id="GO:0000160">
    <property type="term" value="P:phosphorelay signal transduction system"/>
    <property type="evidence" value="ECO:0007669"/>
    <property type="project" value="InterPro"/>
</dbReference>